<sequence length="220" mass="26007">MFEFWCEYDINPLIIFNQKGHIVYCNQEAEIFLSYVNKKEVFTLAINNAPKNPGMKVEFKKVVFKDFEFNGFMVGYQDDEHIGIRLFINTNTHQISLEELEKVDLAMIINFAIEYVSLRQDTKISLYYDTSIPEVYLNKKAILNLLFDIFENQKEIFIETKIEVGEYIKIDNKKYPIIEMIIKCEPQKQIKSQFFEVINKEDGYIIKLPLIKEAHENSNS</sequence>
<evidence type="ECO:0000313" key="1">
    <source>
        <dbReference type="EMBL" id="QCI27650.1"/>
    </source>
</evidence>
<dbReference type="AlphaFoldDB" id="A0AAJ4UXZ8"/>
<proteinExistence type="predicted"/>
<dbReference type="EMBL" id="RJVK01000002">
    <property type="protein sequence ID" value="ROR40175.1"/>
    <property type="molecule type" value="Genomic_DNA"/>
</dbReference>
<evidence type="ECO:0000313" key="2">
    <source>
        <dbReference type="EMBL" id="ROR40175.1"/>
    </source>
</evidence>
<keyword evidence="4" id="KW-1185">Reference proteome</keyword>
<accession>A0AAJ4UXZ8</accession>
<reference evidence="1" key="3">
    <citation type="submission" date="2019-06" db="EMBL/GenBank/DDBJ databases">
        <title>A comparative analysis of the Nautiliaceae.</title>
        <authorList>
            <person name="Grosche A."/>
            <person name="Smedile F."/>
            <person name="Vetriani C."/>
        </authorList>
    </citation>
    <scope>NUCLEOTIDE SEQUENCE</scope>
    <source>
        <strain evidence="1">TB6</strain>
    </source>
</reference>
<dbReference type="Proteomes" id="UP000272781">
    <property type="component" value="Unassembled WGS sequence"/>
</dbReference>
<reference evidence="4" key="1">
    <citation type="submission" date="2018-03" db="EMBL/GenBank/DDBJ databases">
        <title>A comparative analysis of the Nautiliaceae.</title>
        <authorList>
            <person name="Grosche A."/>
            <person name="Smedile F."/>
            <person name="Vetriani C."/>
        </authorList>
    </citation>
    <scope>NUCLEOTIDE SEQUENCE [LARGE SCALE GENOMIC DNA]</scope>
    <source>
        <strain evidence="4">TB6</strain>
    </source>
</reference>
<reference evidence="2 3" key="2">
    <citation type="submission" date="2018-11" db="EMBL/GenBank/DDBJ databases">
        <title>Genomic Encyclopedia of Type Strains, Phase IV (KMG-IV): sequencing the most valuable type-strain genomes for metagenomic binning, comparative biology and taxonomic classification.</title>
        <authorList>
            <person name="Goeker M."/>
        </authorList>
    </citation>
    <scope>NUCLEOTIDE SEQUENCE [LARGE SCALE GENOMIC DNA]</scope>
    <source>
        <strain evidence="2 3">DSM 27783</strain>
    </source>
</reference>
<protein>
    <submittedName>
        <fullName evidence="2">Uncharacterized protein</fullName>
    </submittedName>
</protein>
<evidence type="ECO:0000313" key="3">
    <source>
        <dbReference type="Proteomes" id="UP000272781"/>
    </source>
</evidence>
<dbReference type="Proteomes" id="UP000298805">
    <property type="component" value="Chromosome"/>
</dbReference>
<dbReference type="RefSeq" id="WP_123352558.1">
    <property type="nucleotide sequence ID" value="NZ_CP027432.2"/>
</dbReference>
<gene>
    <name evidence="1" type="ORF">C6V80_01325</name>
    <name evidence="2" type="ORF">EDC58_1162</name>
</gene>
<name>A0AAJ4UXZ8_9BACT</name>
<evidence type="ECO:0000313" key="4">
    <source>
        <dbReference type="Proteomes" id="UP000298805"/>
    </source>
</evidence>
<dbReference type="EMBL" id="CP027432">
    <property type="protein sequence ID" value="QCI27650.1"/>
    <property type="molecule type" value="Genomic_DNA"/>
</dbReference>
<organism evidence="2 3">
    <name type="scientific">Caminibacter pacificus</name>
    <dbReference type="NCBI Taxonomy" id="1424653"/>
    <lineage>
        <taxon>Bacteria</taxon>
        <taxon>Pseudomonadati</taxon>
        <taxon>Campylobacterota</taxon>
        <taxon>Epsilonproteobacteria</taxon>
        <taxon>Nautiliales</taxon>
        <taxon>Nautiliaceae</taxon>
        <taxon>Caminibacter</taxon>
    </lineage>
</organism>